<dbReference type="AlphaFoldDB" id="A0A239P4U5"/>
<protein>
    <submittedName>
        <fullName evidence="1">Uncharacterized protein</fullName>
    </submittedName>
</protein>
<dbReference type="Proteomes" id="UP000198318">
    <property type="component" value="Unassembled WGS sequence"/>
</dbReference>
<gene>
    <name evidence="1" type="ORF">SAMN05443665_106721</name>
</gene>
<dbReference type="RefSeq" id="WP_143228300.1">
    <property type="nucleotide sequence ID" value="NZ_FZOR01000067.1"/>
</dbReference>
<reference evidence="1 2" key="1">
    <citation type="submission" date="2017-06" db="EMBL/GenBank/DDBJ databases">
        <authorList>
            <person name="Kim H.J."/>
            <person name="Triplett B.A."/>
        </authorList>
    </citation>
    <scope>NUCLEOTIDE SEQUENCE [LARGE SCALE GENOMIC DNA]</scope>
    <source>
        <strain evidence="1 2">DSM 44715</strain>
    </source>
</reference>
<name>A0A239P4U5_9ACTN</name>
<proteinExistence type="predicted"/>
<dbReference type="EMBL" id="FZOR01000067">
    <property type="protein sequence ID" value="SNT61982.1"/>
    <property type="molecule type" value="Genomic_DNA"/>
</dbReference>
<sequence length="91" mass="9652">MTVGELVAVLTAAAERAGRQVRARSGAAGFVVAEVEFEVTYVRTRRPPAGTPADDSAVIAVDSATVLAAPEKERERLRFSVFPADRAVPVQ</sequence>
<organism evidence="1 2">
    <name type="scientific">Actinomadura meyerae</name>
    <dbReference type="NCBI Taxonomy" id="240840"/>
    <lineage>
        <taxon>Bacteria</taxon>
        <taxon>Bacillati</taxon>
        <taxon>Actinomycetota</taxon>
        <taxon>Actinomycetes</taxon>
        <taxon>Streptosporangiales</taxon>
        <taxon>Thermomonosporaceae</taxon>
        <taxon>Actinomadura</taxon>
    </lineage>
</organism>
<evidence type="ECO:0000313" key="1">
    <source>
        <dbReference type="EMBL" id="SNT61982.1"/>
    </source>
</evidence>
<evidence type="ECO:0000313" key="2">
    <source>
        <dbReference type="Proteomes" id="UP000198318"/>
    </source>
</evidence>
<accession>A0A239P4U5</accession>
<keyword evidence="2" id="KW-1185">Reference proteome</keyword>